<dbReference type="PANTHER" id="PTHR11552">
    <property type="entry name" value="GLUCOSE-METHANOL-CHOLINE GMC OXIDOREDUCTASE"/>
    <property type="match status" value="1"/>
</dbReference>
<dbReference type="SUPFAM" id="SSF54373">
    <property type="entry name" value="FAD-linked reductases, C-terminal domain"/>
    <property type="match status" value="1"/>
</dbReference>
<reference evidence="4" key="1">
    <citation type="submission" date="2023-02" db="EMBL/GenBank/DDBJ databases">
        <authorList>
            <person name="Palmer J.M."/>
        </authorList>
    </citation>
    <scope>NUCLEOTIDE SEQUENCE</scope>
    <source>
        <strain evidence="4">FW57</strain>
    </source>
</reference>
<comment type="similarity">
    <text evidence="1">Belongs to the GMC oxidoreductase family.</text>
</comment>
<keyword evidence="2" id="KW-0732">Signal</keyword>
<sequence length="725" mass="78692">MFFGKLLGLGAVCATAVQAVELTGYEYVIVGSGAGGGPLAARLALAGHKTLLIEAGDDQGANTNYTVPTYNARVSEDEHMSWNFFVRHYANDTRQARDWKTSYDTPDGSIYTGLHPPPGSNIKGTLYPRAGTLGGCTAHNALVTVYPQQTDFQYMANLTGDSSWSPDNMRQYFKRLEKKQYLNGLPQGHGEDGWLTTELTPLTIPLKDPQLLATLTGGALALGDLTNQVLNVGTLLAGDLNADSNSRDQQSNYYEVPLSTNNGARTGAREFVVSVRDALNKDGSKKYPLDVRLNCHVTRVVFDTTISPPRATGVEFLDGAHLYHASPLSKTAPAGIPGSATASREVIVSGGTYNSPQILKLSGVGPAAELEQFNITVIADLPGVGTNLQDHLEISVTAKVPNNWLALKGCTFQFNNTADPCLDKWENPGLFNDRGTYASNGLPVSMLYKTSASDDGTFDAFVFGGPVNFHGYYPGYSYDATAEHDWWTWAILKSHPRNTAGQVTLRSADPLDMPEIVFNYFDTGSGEYSQDLQAMYEAIELARRALRRQPIPTSEVLPGAKVTTQEQLKQYVMDGAWGHHASSTCPIGPDEDPMAVLDSKFRVRGVQGLRVVDASVYPRIPAVFNPAARRVGIQGNGNQDTQSWYHSQEINVMVDSEEVCAAWIAGLKGNQNTEQFGAVDPDDGVWRDRETGKEVEAAMGFDPGKFPWLKVVKGAVQRVRGTGGF</sequence>
<protein>
    <recommendedName>
        <fullName evidence="3">Glucose-methanol-choline oxidoreductase N-terminal domain-containing protein</fullName>
    </recommendedName>
</protein>
<accession>A0AAD4EU56</accession>
<dbReference type="AlphaFoldDB" id="A0AAD4EU56"/>
<evidence type="ECO:0000259" key="3">
    <source>
        <dbReference type="PROSITE" id="PS00624"/>
    </source>
</evidence>
<feature type="domain" description="Glucose-methanol-choline oxidoreductase N-terminal" evidence="3">
    <location>
        <begin position="351"/>
        <end position="365"/>
    </location>
</feature>
<keyword evidence="5" id="KW-1185">Reference proteome</keyword>
<dbReference type="InterPro" id="IPR036188">
    <property type="entry name" value="FAD/NAD-bd_sf"/>
</dbReference>
<dbReference type="SUPFAM" id="SSF51905">
    <property type="entry name" value="FAD/NAD(P)-binding domain"/>
    <property type="match status" value="1"/>
</dbReference>
<dbReference type="Gene3D" id="3.30.560.10">
    <property type="entry name" value="Glucose Oxidase, domain 3"/>
    <property type="match status" value="1"/>
</dbReference>
<evidence type="ECO:0000256" key="2">
    <source>
        <dbReference type="SAM" id="SignalP"/>
    </source>
</evidence>
<dbReference type="EMBL" id="JAHCVI010000003">
    <property type="protein sequence ID" value="KAG7287638.1"/>
    <property type="molecule type" value="Genomic_DNA"/>
</dbReference>
<gene>
    <name evidence="4" type="ORF">NEMBOFW57_007151</name>
</gene>
<dbReference type="Gene3D" id="3.50.50.60">
    <property type="entry name" value="FAD/NAD(P)-binding domain"/>
    <property type="match status" value="1"/>
</dbReference>
<dbReference type="Pfam" id="PF05199">
    <property type="entry name" value="GMC_oxred_C"/>
    <property type="match status" value="1"/>
</dbReference>
<dbReference type="PANTHER" id="PTHR11552:SF100">
    <property type="entry name" value="DEHYDROGENASE, PUTATIVE (AFU_ORTHOLOGUE AFUA_5G00630)-RELATED"/>
    <property type="match status" value="1"/>
</dbReference>
<dbReference type="InterPro" id="IPR012132">
    <property type="entry name" value="GMC_OxRdtase"/>
</dbReference>
<feature type="signal peptide" evidence="2">
    <location>
        <begin position="1"/>
        <end position="19"/>
    </location>
</feature>
<dbReference type="InterPro" id="IPR007867">
    <property type="entry name" value="GMC_OxRtase_C"/>
</dbReference>
<evidence type="ECO:0000313" key="4">
    <source>
        <dbReference type="EMBL" id="KAG7287638.1"/>
    </source>
</evidence>
<dbReference type="InterPro" id="IPR000172">
    <property type="entry name" value="GMC_OxRdtase_N"/>
</dbReference>
<evidence type="ECO:0000313" key="5">
    <source>
        <dbReference type="Proteomes" id="UP001197093"/>
    </source>
</evidence>
<dbReference type="GO" id="GO:0050660">
    <property type="term" value="F:flavin adenine dinucleotide binding"/>
    <property type="evidence" value="ECO:0007669"/>
    <property type="project" value="InterPro"/>
</dbReference>
<dbReference type="Pfam" id="PF00732">
    <property type="entry name" value="GMC_oxred_N"/>
    <property type="match status" value="1"/>
</dbReference>
<feature type="chain" id="PRO_5042079331" description="Glucose-methanol-choline oxidoreductase N-terminal domain-containing protein" evidence="2">
    <location>
        <begin position="20"/>
        <end position="725"/>
    </location>
</feature>
<dbReference type="PROSITE" id="PS00624">
    <property type="entry name" value="GMC_OXRED_2"/>
    <property type="match status" value="1"/>
</dbReference>
<comment type="caution">
    <text evidence="4">The sequence shown here is derived from an EMBL/GenBank/DDBJ whole genome shotgun (WGS) entry which is preliminary data.</text>
</comment>
<dbReference type="Proteomes" id="UP001197093">
    <property type="component" value="Unassembled WGS sequence"/>
</dbReference>
<name>A0AAD4EU56_9PEZI</name>
<organism evidence="4 5">
    <name type="scientific">Staphylotrichum longicolle</name>
    <dbReference type="NCBI Taxonomy" id="669026"/>
    <lineage>
        <taxon>Eukaryota</taxon>
        <taxon>Fungi</taxon>
        <taxon>Dikarya</taxon>
        <taxon>Ascomycota</taxon>
        <taxon>Pezizomycotina</taxon>
        <taxon>Sordariomycetes</taxon>
        <taxon>Sordariomycetidae</taxon>
        <taxon>Sordariales</taxon>
        <taxon>Chaetomiaceae</taxon>
        <taxon>Staphylotrichum</taxon>
    </lineage>
</organism>
<proteinExistence type="inferred from homology"/>
<evidence type="ECO:0000256" key="1">
    <source>
        <dbReference type="ARBA" id="ARBA00010790"/>
    </source>
</evidence>
<dbReference type="GO" id="GO:0016614">
    <property type="term" value="F:oxidoreductase activity, acting on CH-OH group of donors"/>
    <property type="evidence" value="ECO:0007669"/>
    <property type="project" value="InterPro"/>
</dbReference>